<protein>
    <submittedName>
        <fullName evidence="3">Uncharacterized protein</fullName>
    </submittedName>
</protein>
<dbReference type="PRINTS" id="PR00080">
    <property type="entry name" value="SDRFAMILY"/>
</dbReference>
<accession>A0A0F9AZJ3</accession>
<dbReference type="PANTHER" id="PTHR42760">
    <property type="entry name" value="SHORT-CHAIN DEHYDROGENASES/REDUCTASES FAMILY MEMBER"/>
    <property type="match status" value="1"/>
</dbReference>
<dbReference type="CDD" id="cd05233">
    <property type="entry name" value="SDR_c"/>
    <property type="match status" value="1"/>
</dbReference>
<evidence type="ECO:0000256" key="2">
    <source>
        <dbReference type="ARBA" id="ARBA00023002"/>
    </source>
</evidence>
<dbReference type="InterPro" id="IPR002347">
    <property type="entry name" value="SDR_fam"/>
</dbReference>
<sequence>MNKKIKKLDGKTAIITGSSNGIGKGIALLFGREGANVIVNYSKSESKALEVVSEIERSGSRTMAVKADVSKVEDVKKLIGTCLDSFGRIDILVNNAGILSFGQIEEISDEVLKRVFEVNVFGTFYCCREVVPVMKKQNYGKIVNISSISGQRGDNTTAPVYGASKGAMSVLTKSLARQLGPFGINVNAVAPHAVITPMMDYWDDAKRKQVAQSLPVRRLGTPEDVAVATLFLSQDESNFITGQIINVNGGFLMDS</sequence>
<organism evidence="3">
    <name type="scientific">marine sediment metagenome</name>
    <dbReference type="NCBI Taxonomy" id="412755"/>
    <lineage>
        <taxon>unclassified sequences</taxon>
        <taxon>metagenomes</taxon>
        <taxon>ecological metagenomes</taxon>
    </lineage>
</organism>
<dbReference type="Gene3D" id="3.40.50.720">
    <property type="entry name" value="NAD(P)-binding Rossmann-like Domain"/>
    <property type="match status" value="1"/>
</dbReference>
<comment type="caution">
    <text evidence="3">The sequence shown here is derived from an EMBL/GenBank/DDBJ whole genome shotgun (WGS) entry which is preliminary data.</text>
</comment>
<dbReference type="GO" id="GO:0006633">
    <property type="term" value="P:fatty acid biosynthetic process"/>
    <property type="evidence" value="ECO:0007669"/>
    <property type="project" value="TreeGrafter"/>
</dbReference>
<name>A0A0F9AZJ3_9ZZZZ</name>
<dbReference type="InterPro" id="IPR020904">
    <property type="entry name" value="Sc_DH/Rdtase_CS"/>
</dbReference>
<dbReference type="PRINTS" id="PR00081">
    <property type="entry name" value="GDHRDH"/>
</dbReference>
<dbReference type="NCBIfam" id="NF005559">
    <property type="entry name" value="PRK07231.1"/>
    <property type="match status" value="1"/>
</dbReference>
<dbReference type="InterPro" id="IPR036291">
    <property type="entry name" value="NAD(P)-bd_dom_sf"/>
</dbReference>
<gene>
    <name evidence="3" type="ORF">LCGC14_2509470</name>
</gene>
<dbReference type="PANTHER" id="PTHR42760:SF133">
    <property type="entry name" value="3-OXOACYL-[ACYL-CARRIER-PROTEIN] REDUCTASE"/>
    <property type="match status" value="1"/>
</dbReference>
<dbReference type="GO" id="GO:0016616">
    <property type="term" value="F:oxidoreductase activity, acting on the CH-OH group of donors, NAD or NADP as acceptor"/>
    <property type="evidence" value="ECO:0007669"/>
    <property type="project" value="TreeGrafter"/>
</dbReference>
<reference evidence="3" key="1">
    <citation type="journal article" date="2015" name="Nature">
        <title>Complex archaea that bridge the gap between prokaryotes and eukaryotes.</title>
        <authorList>
            <person name="Spang A."/>
            <person name="Saw J.H."/>
            <person name="Jorgensen S.L."/>
            <person name="Zaremba-Niedzwiedzka K."/>
            <person name="Martijn J."/>
            <person name="Lind A.E."/>
            <person name="van Eijk R."/>
            <person name="Schleper C."/>
            <person name="Guy L."/>
            <person name="Ettema T.J."/>
        </authorList>
    </citation>
    <scope>NUCLEOTIDE SEQUENCE</scope>
</reference>
<keyword evidence="2" id="KW-0560">Oxidoreductase</keyword>
<dbReference type="EMBL" id="LAZR01040213">
    <property type="protein sequence ID" value="KKL15054.1"/>
    <property type="molecule type" value="Genomic_DNA"/>
</dbReference>
<dbReference type="Pfam" id="PF13561">
    <property type="entry name" value="adh_short_C2"/>
    <property type="match status" value="1"/>
</dbReference>
<dbReference type="GO" id="GO:0048038">
    <property type="term" value="F:quinone binding"/>
    <property type="evidence" value="ECO:0007669"/>
    <property type="project" value="TreeGrafter"/>
</dbReference>
<dbReference type="FunFam" id="3.40.50.720:FF:000084">
    <property type="entry name" value="Short-chain dehydrogenase reductase"/>
    <property type="match status" value="1"/>
</dbReference>
<evidence type="ECO:0000313" key="3">
    <source>
        <dbReference type="EMBL" id="KKL15054.1"/>
    </source>
</evidence>
<dbReference type="PROSITE" id="PS00061">
    <property type="entry name" value="ADH_SHORT"/>
    <property type="match status" value="1"/>
</dbReference>
<comment type="similarity">
    <text evidence="1">Belongs to the short-chain dehydrogenases/reductases (SDR) family.</text>
</comment>
<evidence type="ECO:0000256" key="1">
    <source>
        <dbReference type="ARBA" id="ARBA00006484"/>
    </source>
</evidence>
<proteinExistence type="inferred from homology"/>
<dbReference type="SUPFAM" id="SSF51735">
    <property type="entry name" value="NAD(P)-binding Rossmann-fold domains"/>
    <property type="match status" value="1"/>
</dbReference>
<dbReference type="AlphaFoldDB" id="A0A0F9AZJ3"/>